<dbReference type="EMBL" id="CABPSM010000025">
    <property type="protein sequence ID" value="VVE56057.1"/>
    <property type="molecule type" value="Genomic_DNA"/>
</dbReference>
<reference evidence="1 2" key="1">
    <citation type="submission" date="2019-08" db="EMBL/GenBank/DDBJ databases">
        <authorList>
            <person name="Peeters C."/>
        </authorList>
    </citation>
    <scope>NUCLEOTIDE SEQUENCE [LARGE SCALE GENOMIC DNA]</scope>
    <source>
        <strain evidence="1 2">LMG 31112</strain>
    </source>
</reference>
<name>A0A5E4Z5W6_9BURK</name>
<keyword evidence="2" id="KW-1185">Reference proteome</keyword>
<evidence type="ECO:0000313" key="1">
    <source>
        <dbReference type="EMBL" id="VVE56057.1"/>
    </source>
</evidence>
<accession>A0A5E4Z5W6</accession>
<gene>
    <name evidence="1" type="ORF">PHO31112_05049</name>
</gene>
<dbReference type="AlphaFoldDB" id="A0A5E4Z5W6"/>
<proteinExistence type="predicted"/>
<dbReference type="Proteomes" id="UP000343317">
    <property type="component" value="Unassembled WGS sequence"/>
</dbReference>
<sequence length="67" mass="7299">MPAAPWSPRPVAAGRGAWLTVPHCTGTHVPMAGIPLNTVTDSAQALRYHRCTRLYCQAVSQQTRVSR</sequence>
<evidence type="ECO:0000313" key="2">
    <source>
        <dbReference type="Proteomes" id="UP000343317"/>
    </source>
</evidence>
<protein>
    <submittedName>
        <fullName evidence="1">Uncharacterized protein</fullName>
    </submittedName>
</protein>
<organism evidence="1 2">
    <name type="scientific">Pandoraea horticolens</name>
    <dbReference type="NCBI Taxonomy" id="2508298"/>
    <lineage>
        <taxon>Bacteria</taxon>
        <taxon>Pseudomonadati</taxon>
        <taxon>Pseudomonadota</taxon>
        <taxon>Betaproteobacteria</taxon>
        <taxon>Burkholderiales</taxon>
        <taxon>Burkholderiaceae</taxon>
        <taxon>Pandoraea</taxon>
    </lineage>
</organism>